<evidence type="ECO:0000313" key="1">
    <source>
        <dbReference type="EMBL" id="KAI3403067.2"/>
    </source>
</evidence>
<gene>
    <name evidence="1" type="ORF">KGF56_004127</name>
</gene>
<reference evidence="1" key="1">
    <citation type="journal article" date="2022" name="DNA Res.">
        <title>Genome analysis of five recently described species of the CUG-Ser clade uncovers Candida theae as a new hybrid lineage with pathogenic potential in the Candida parapsilosis species complex.</title>
        <authorList>
            <person name="Mixao V."/>
            <person name="Del Olmo V."/>
            <person name="Hegedusova E."/>
            <person name="Saus E."/>
            <person name="Pryszcz L."/>
            <person name="Cillingova A."/>
            <person name="Nosek J."/>
            <person name="Gabaldon T."/>
        </authorList>
    </citation>
    <scope>NUCLEOTIDE SEQUENCE</scope>
    <source>
        <strain evidence="1">CBS 10844</strain>
    </source>
</reference>
<dbReference type="EMBL" id="JAHUZD010000138">
    <property type="protein sequence ID" value="KAI3403067.2"/>
    <property type="molecule type" value="Genomic_DNA"/>
</dbReference>
<dbReference type="RefSeq" id="XP_049178814.1">
    <property type="nucleotide sequence ID" value="XM_049325534.1"/>
</dbReference>
<dbReference type="AlphaFoldDB" id="A0AAI9WWI5"/>
<organism evidence="1 2">
    <name type="scientific">Candida oxycetoniae</name>
    <dbReference type="NCBI Taxonomy" id="497107"/>
    <lineage>
        <taxon>Eukaryota</taxon>
        <taxon>Fungi</taxon>
        <taxon>Dikarya</taxon>
        <taxon>Ascomycota</taxon>
        <taxon>Saccharomycotina</taxon>
        <taxon>Pichiomycetes</taxon>
        <taxon>Debaryomycetaceae</taxon>
        <taxon>Candida/Lodderomyces clade</taxon>
        <taxon>Candida</taxon>
    </lineage>
</organism>
<name>A0AAI9WWI5_9ASCO</name>
<keyword evidence="2" id="KW-1185">Reference proteome</keyword>
<evidence type="ECO:0000313" key="2">
    <source>
        <dbReference type="Proteomes" id="UP001202479"/>
    </source>
</evidence>
<proteinExistence type="predicted"/>
<comment type="caution">
    <text evidence="1">The sequence shown here is derived from an EMBL/GenBank/DDBJ whole genome shotgun (WGS) entry which is preliminary data.</text>
</comment>
<dbReference type="GeneID" id="73381742"/>
<sequence length="403" mass="47368">MVRHFTTYYPIHLQKSVIEKPISQFNPIAEPNDASAVYTNLGWFYIPLCYNDTLETANMLNTEFEKQNFTLSTNREVIQQFIYQWCGDSYISLNLGSLRRHVGKVAEAKAKLEKSIYKQQTGLHTRGPNKDKMQKPRWLTKSDKEIRKENGKLRFKIDEKTGKIEMKGEITFVIVYNYFLQLKFHQVKGDPKYKGMKKSEMKEIFNKEWHKMDIDGKWQKRQEYIDLLLSGKDIVKGEIVDLETTLLEEPLEDGYRLMFKRFRKKKGLDLSGNLEVERENDNDSGLRIKIIDGGDSDGNGKVVEIKGSIDSKLVYDYYFEKRVCQLKETQEFEKLTKTKVENLVEKEWKKLDLEQQWELKDEYMKLLASGKDLVNGEIVDLKSLLEDKEDKDGYRLKRANAMQ</sequence>
<dbReference type="Proteomes" id="UP001202479">
    <property type="component" value="Unassembled WGS sequence"/>
</dbReference>
<accession>A0AAI9WWI5</accession>
<protein>
    <submittedName>
        <fullName evidence="1">Uncharacterized protein</fullName>
    </submittedName>
</protein>